<organism evidence="12">
    <name type="scientific">mine drainage metagenome</name>
    <dbReference type="NCBI Taxonomy" id="410659"/>
    <lineage>
        <taxon>unclassified sequences</taxon>
        <taxon>metagenomes</taxon>
        <taxon>ecological metagenomes</taxon>
    </lineage>
</organism>
<keyword evidence="3" id="KW-1003">Cell membrane</keyword>
<dbReference type="InterPro" id="IPR036318">
    <property type="entry name" value="FAD-bd_PCMH-like_sf"/>
</dbReference>
<dbReference type="SUPFAM" id="SSF54631">
    <property type="entry name" value="CBS-domain pair"/>
    <property type="match status" value="1"/>
</dbReference>
<dbReference type="InterPro" id="IPR005170">
    <property type="entry name" value="Transptr-assoc_dom"/>
</dbReference>
<dbReference type="InterPro" id="IPR046342">
    <property type="entry name" value="CBS_dom_sf"/>
</dbReference>
<dbReference type="InterPro" id="IPR000644">
    <property type="entry name" value="CBS_dom"/>
</dbReference>
<dbReference type="PROSITE" id="PS51371">
    <property type="entry name" value="CBS"/>
    <property type="match status" value="2"/>
</dbReference>
<sequence>MIGEIALIAVLLLLLYFFSTAETALTVVSKPLMHQLELEGDDRAGLVNRLHQRKERMIGAILLGNTLVQILASAIATTVALKVAGDVGVAYETAIMTVIILVFCEILPKTVALHHANRLAPVIAPVMRAMVLLFGPFVQGVQMLVNGLLRLLGLHPSANPDPDAALAELRGAIDIHAAEDETGHERKMLRSILDLAEVEVGEIMIHRKNMVMLNADLPVEAVIEQATSAAYTRLPLWRGQPDNIVGVLHSKELLRALRSHGGDLEAIDPSALASPPWFIPESTSLLEQLQAFRKRREHFALVVDEYGSLLGVVTLEDIIEEIVGDISDEHDVLAAAVRPQGDGSYIVAGEATLRDLNREFDWRLPDEDAATLAGLLLHESRIIPDVGQVFLFHGFRFEVLRRQRNQIASVRVTPPQPDQAEDGA</sequence>
<dbReference type="SMART" id="SM01091">
    <property type="entry name" value="CorC_HlyC"/>
    <property type="match status" value="1"/>
</dbReference>
<feature type="transmembrane region" description="Helical" evidence="9">
    <location>
        <begin position="6"/>
        <end position="28"/>
    </location>
</feature>
<evidence type="ECO:0000256" key="7">
    <source>
        <dbReference type="ARBA" id="ARBA00023122"/>
    </source>
</evidence>
<keyword evidence="7" id="KW-0129">CBS domain</keyword>
<feature type="domain" description="CBS" evidence="10">
    <location>
        <begin position="272"/>
        <end position="332"/>
    </location>
</feature>
<evidence type="ECO:0000256" key="5">
    <source>
        <dbReference type="ARBA" id="ARBA00022737"/>
    </source>
</evidence>
<evidence type="ECO:0000259" key="10">
    <source>
        <dbReference type="PROSITE" id="PS51371"/>
    </source>
</evidence>
<dbReference type="GO" id="GO:0005886">
    <property type="term" value="C:plasma membrane"/>
    <property type="evidence" value="ECO:0007669"/>
    <property type="project" value="UniProtKB-SubCell"/>
</dbReference>
<feature type="transmembrane region" description="Helical" evidence="9">
    <location>
        <begin position="119"/>
        <end position="138"/>
    </location>
</feature>
<name>A0A1J5RNN3_9ZZZZ</name>
<reference evidence="12" key="1">
    <citation type="submission" date="2016-10" db="EMBL/GenBank/DDBJ databases">
        <title>Sequence of Gallionella enrichment culture.</title>
        <authorList>
            <person name="Poehlein A."/>
            <person name="Muehling M."/>
            <person name="Daniel R."/>
        </authorList>
    </citation>
    <scope>NUCLEOTIDE SEQUENCE</scope>
</reference>
<dbReference type="PANTHER" id="PTHR22777:SF32">
    <property type="entry name" value="UPF0053 INNER MEMBRANE PROTEIN YFJD"/>
    <property type="match status" value="1"/>
</dbReference>
<dbReference type="Pfam" id="PF03471">
    <property type="entry name" value="CorC_HlyC"/>
    <property type="match status" value="1"/>
</dbReference>
<comment type="subcellular location">
    <subcellularLocation>
        <location evidence="1">Cell membrane</location>
        <topology evidence="1">Multi-pass membrane protein</topology>
    </subcellularLocation>
</comment>
<dbReference type="CDD" id="cd04590">
    <property type="entry name" value="CBS_pair_CorC_HlyC_assoc"/>
    <property type="match status" value="1"/>
</dbReference>
<keyword evidence="8 9" id="KW-0472">Membrane</keyword>
<evidence type="ECO:0000256" key="9">
    <source>
        <dbReference type="SAM" id="Phobius"/>
    </source>
</evidence>
<dbReference type="EMBL" id="MLJW01000137">
    <property type="protein sequence ID" value="OIQ97170.1"/>
    <property type="molecule type" value="Genomic_DNA"/>
</dbReference>
<dbReference type="SUPFAM" id="SSF56176">
    <property type="entry name" value="FAD-binding/transporter-associated domain-like"/>
    <property type="match status" value="1"/>
</dbReference>
<feature type="domain" description="CBS" evidence="10">
    <location>
        <begin position="204"/>
        <end position="264"/>
    </location>
</feature>
<proteinExistence type="inferred from homology"/>
<accession>A0A1J5RNN3</accession>
<keyword evidence="4 9" id="KW-0812">Transmembrane</keyword>
<gene>
    <name evidence="12" type="primary">corC_15</name>
    <name evidence="12" type="ORF">GALL_208700</name>
</gene>
<dbReference type="FunFam" id="3.10.580.10:FF:000002">
    <property type="entry name" value="Magnesium/cobalt efflux protein CorC"/>
    <property type="match status" value="1"/>
</dbReference>
<evidence type="ECO:0000256" key="6">
    <source>
        <dbReference type="ARBA" id="ARBA00022989"/>
    </source>
</evidence>
<evidence type="ECO:0000256" key="2">
    <source>
        <dbReference type="ARBA" id="ARBA00006337"/>
    </source>
</evidence>
<dbReference type="Pfam" id="PF01595">
    <property type="entry name" value="CNNM"/>
    <property type="match status" value="1"/>
</dbReference>
<evidence type="ECO:0000313" key="12">
    <source>
        <dbReference type="EMBL" id="OIQ97170.1"/>
    </source>
</evidence>
<dbReference type="PROSITE" id="PS51846">
    <property type="entry name" value="CNNM"/>
    <property type="match status" value="1"/>
</dbReference>
<dbReference type="SMART" id="SM00116">
    <property type="entry name" value="CBS"/>
    <property type="match status" value="2"/>
</dbReference>
<dbReference type="InterPro" id="IPR016169">
    <property type="entry name" value="FAD-bd_PCMH_sub2"/>
</dbReference>
<dbReference type="GO" id="GO:0050660">
    <property type="term" value="F:flavin adenine dinucleotide binding"/>
    <property type="evidence" value="ECO:0007669"/>
    <property type="project" value="InterPro"/>
</dbReference>
<comment type="similarity">
    <text evidence="2">Belongs to the UPF0053 family.</text>
</comment>
<dbReference type="PANTHER" id="PTHR22777">
    <property type="entry name" value="HEMOLYSIN-RELATED"/>
    <property type="match status" value="1"/>
</dbReference>
<dbReference type="Gene3D" id="3.30.465.10">
    <property type="match status" value="1"/>
</dbReference>
<protein>
    <submittedName>
        <fullName evidence="12">Magnesium and cobalt efflux protein CorC</fullName>
    </submittedName>
</protein>
<dbReference type="InterPro" id="IPR044751">
    <property type="entry name" value="Ion_transp-like_CBS"/>
</dbReference>
<feature type="transmembrane region" description="Helical" evidence="9">
    <location>
        <begin position="87"/>
        <end position="107"/>
    </location>
</feature>
<feature type="transmembrane region" description="Helical" evidence="9">
    <location>
        <begin position="58"/>
        <end position="81"/>
    </location>
</feature>
<dbReference type="AlphaFoldDB" id="A0A1J5RNN3"/>
<feature type="domain" description="CNNM transmembrane" evidence="11">
    <location>
        <begin position="1"/>
        <end position="186"/>
    </location>
</feature>
<evidence type="ECO:0000259" key="11">
    <source>
        <dbReference type="PROSITE" id="PS51846"/>
    </source>
</evidence>
<dbReference type="Pfam" id="PF00571">
    <property type="entry name" value="CBS"/>
    <property type="match status" value="2"/>
</dbReference>
<dbReference type="Gene3D" id="3.10.580.10">
    <property type="entry name" value="CBS-domain"/>
    <property type="match status" value="1"/>
</dbReference>
<keyword evidence="5" id="KW-0677">Repeat</keyword>
<dbReference type="InterPro" id="IPR002550">
    <property type="entry name" value="CNNM"/>
</dbReference>
<evidence type="ECO:0000256" key="3">
    <source>
        <dbReference type="ARBA" id="ARBA00022475"/>
    </source>
</evidence>
<evidence type="ECO:0000256" key="8">
    <source>
        <dbReference type="ARBA" id="ARBA00023136"/>
    </source>
</evidence>
<evidence type="ECO:0000256" key="1">
    <source>
        <dbReference type="ARBA" id="ARBA00004651"/>
    </source>
</evidence>
<keyword evidence="6 9" id="KW-1133">Transmembrane helix</keyword>
<evidence type="ECO:0000256" key="4">
    <source>
        <dbReference type="ARBA" id="ARBA00022692"/>
    </source>
</evidence>
<comment type="caution">
    <text evidence="12">The sequence shown here is derived from an EMBL/GenBank/DDBJ whole genome shotgun (WGS) entry which is preliminary data.</text>
</comment>